<feature type="signal peptide" evidence="12">
    <location>
        <begin position="1"/>
        <end position="29"/>
    </location>
</feature>
<sequence>MSLPSPRANLCLLALTSASVLALSTALQAQEQTEGEGETLLSIIQLVSGGQDNVEATGGTEVNADDLDRLKPDDVSDLFSRESSISVSGGGGAAKRVSVLGIEQSLLATSVDGVPQGATAWHHTGSNVVDPAFLKAVKVEAGAAAADAGFGAGAGSLRYETVNAHDLLDAGKDIGSRVGVAFGTNGRGTSLSFANYGRYKGFDWLVMVNGADGKDYKDGDGVVSPGTQAAGRNALAKFGFEAEGHRFELGYQRSRDNSDRLQRPNLGNPGSRTLHPLKVSNGSLKLSYTTTESTEFWNPEVSLYLSDFKYWRDNYSTDFAGDATFSEQQFGGKVQNTFDLGYGRITAGLDFNSHDYSVDNYATAAQSNYTRYRDFTTQQIGLFAQGRFEFENGISLSTGARLDRHRFDDWNGKRFSDTGTSLNATLAYRLNDTVEIFAGASDTWLGYVVGDYGYLHARVKNFQSSPDLQPGQSKNYKIGANFGGDSWQAGVTLFDTRVRNLFDYGAVKSATVLTNKPEEFRSKGVTLNAAYDFGATKIGATYTKADVTEGGIDLAPSNGEFFAPVGKQATLYIDHRIADWDMSIGASASWAGSLSETSKGTTVYNALDGYNFVNAYAEWTPSSHKGLAVRLGVDNLFDQRYSERSGFGSTNRLDPVYAPGRTMTLKASLKF</sequence>
<evidence type="ECO:0000313" key="16">
    <source>
        <dbReference type="Proteomes" id="UP000282125"/>
    </source>
</evidence>
<feature type="region of interest" description="Disordered" evidence="11">
    <location>
        <begin position="251"/>
        <end position="274"/>
    </location>
</feature>
<name>A0A3P3DCI4_9RHOB</name>
<dbReference type="PANTHER" id="PTHR30069">
    <property type="entry name" value="TONB-DEPENDENT OUTER MEMBRANE RECEPTOR"/>
    <property type="match status" value="1"/>
</dbReference>
<feature type="domain" description="TonB-dependent receptor-like beta-barrel" evidence="13">
    <location>
        <begin position="241"/>
        <end position="636"/>
    </location>
</feature>
<evidence type="ECO:0000259" key="14">
    <source>
        <dbReference type="Pfam" id="PF07715"/>
    </source>
</evidence>
<proteinExistence type="inferred from homology"/>
<dbReference type="Gene3D" id="2.40.170.20">
    <property type="entry name" value="TonB-dependent receptor, beta-barrel domain"/>
    <property type="match status" value="1"/>
</dbReference>
<dbReference type="Gene3D" id="2.170.130.10">
    <property type="entry name" value="TonB-dependent receptor, plug domain"/>
    <property type="match status" value="1"/>
</dbReference>
<dbReference type="GO" id="GO:0009279">
    <property type="term" value="C:cell outer membrane"/>
    <property type="evidence" value="ECO:0007669"/>
    <property type="project" value="UniProtKB-SubCell"/>
</dbReference>
<reference evidence="15 16" key="1">
    <citation type="submission" date="2018-11" db="EMBL/GenBank/DDBJ databases">
        <title>Gemmobacter sp. nov., YIM 102744-1 draft genome.</title>
        <authorList>
            <person name="Li G."/>
            <person name="Jiang Y."/>
        </authorList>
    </citation>
    <scope>NUCLEOTIDE SEQUENCE [LARGE SCALE GENOMIC DNA]</scope>
    <source>
        <strain evidence="15 16">YIM 102744-1</strain>
    </source>
</reference>
<keyword evidence="3 9" id="KW-0813">Transport</keyword>
<keyword evidence="6 10" id="KW-0798">TonB box</keyword>
<dbReference type="InterPro" id="IPR036942">
    <property type="entry name" value="Beta-barrel_TonB_sf"/>
</dbReference>
<evidence type="ECO:0000256" key="11">
    <source>
        <dbReference type="SAM" id="MobiDB-lite"/>
    </source>
</evidence>
<keyword evidence="8 9" id="KW-0998">Cell outer membrane</keyword>
<protein>
    <submittedName>
        <fullName evidence="15">TonB-dependent receptor</fullName>
    </submittedName>
</protein>
<keyword evidence="4 9" id="KW-1134">Transmembrane beta strand</keyword>
<evidence type="ECO:0000256" key="5">
    <source>
        <dbReference type="ARBA" id="ARBA00022692"/>
    </source>
</evidence>
<evidence type="ECO:0000259" key="13">
    <source>
        <dbReference type="Pfam" id="PF00593"/>
    </source>
</evidence>
<keyword evidence="15" id="KW-0675">Receptor</keyword>
<dbReference type="RefSeq" id="WP_124966086.1">
    <property type="nucleotide sequence ID" value="NZ_RRAZ01000027.1"/>
</dbReference>
<evidence type="ECO:0000256" key="2">
    <source>
        <dbReference type="ARBA" id="ARBA00009810"/>
    </source>
</evidence>
<organism evidence="15 16">
    <name type="scientific">Falsigemmobacter faecalis</name>
    <dbReference type="NCBI Taxonomy" id="2488730"/>
    <lineage>
        <taxon>Bacteria</taxon>
        <taxon>Pseudomonadati</taxon>
        <taxon>Pseudomonadota</taxon>
        <taxon>Alphaproteobacteria</taxon>
        <taxon>Rhodobacterales</taxon>
        <taxon>Paracoccaceae</taxon>
        <taxon>Falsigemmobacter</taxon>
    </lineage>
</organism>
<evidence type="ECO:0000256" key="3">
    <source>
        <dbReference type="ARBA" id="ARBA00022448"/>
    </source>
</evidence>
<dbReference type="Pfam" id="PF07715">
    <property type="entry name" value="Plug"/>
    <property type="match status" value="1"/>
</dbReference>
<dbReference type="EMBL" id="RRAZ01000027">
    <property type="protein sequence ID" value="RRH72039.1"/>
    <property type="molecule type" value="Genomic_DNA"/>
</dbReference>
<comment type="similarity">
    <text evidence="2 9 10">Belongs to the TonB-dependent receptor family.</text>
</comment>
<feature type="compositionally biased region" description="Basic and acidic residues" evidence="11">
    <location>
        <begin position="251"/>
        <end position="262"/>
    </location>
</feature>
<dbReference type="PANTHER" id="PTHR30069:SF41">
    <property type="entry name" value="HEME_HEMOPEXIN UTILIZATION PROTEIN C"/>
    <property type="match status" value="1"/>
</dbReference>
<keyword evidence="5 9" id="KW-0812">Transmembrane</keyword>
<keyword evidence="16" id="KW-1185">Reference proteome</keyword>
<evidence type="ECO:0000256" key="6">
    <source>
        <dbReference type="ARBA" id="ARBA00023077"/>
    </source>
</evidence>
<keyword evidence="12" id="KW-0732">Signal</keyword>
<dbReference type="PROSITE" id="PS52016">
    <property type="entry name" value="TONB_DEPENDENT_REC_3"/>
    <property type="match status" value="1"/>
</dbReference>
<dbReference type="OrthoDB" id="9760494at2"/>
<evidence type="ECO:0000256" key="1">
    <source>
        <dbReference type="ARBA" id="ARBA00004571"/>
    </source>
</evidence>
<dbReference type="Pfam" id="PF00593">
    <property type="entry name" value="TonB_dep_Rec_b-barrel"/>
    <property type="match status" value="1"/>
</dbReference>
<evidence type="ECO:0000256" key="12">
    <source>
        <dbReference type="SAM" id="SignalP"/>
    </source>
</evidence>
<dbReference type="Proteomes" id="UP000282125">
    <property type="component" value="Unassembled WGS sequence"/>
</dbReference>
<dbReference type="AlphaFoldDB" id="A0A3P3DCI4"/>
<dbReference type="SUPFAM" id="SSF56935">
    <property type="entry name" value="Porins"/>
    <property type="match status" value="1"/>
</dbReference>
<evidence type="ECO:0000256" key="8">
    <source>
        <dbReference type="ARBA" id="ARBA00023237"/>
    </source>
</evidence>
<feature type="domain" description="TonB-dependent receptor plug" evidence="14">
    <location>
        <begin position="61"/>
        <end position="155"/>
    </location>
</feature>
<dbReference type="InterPro" id="IPR012910">
    <property type="entry name" value="Plug_dom"/>
</dbReference>
<dbReference type="InterPro" id="IPR039426">
    <property type="entry name" value="TonB-dep_rcpt-like"/>
</dbReference>
<accession>A0A3P3DCI4</accession>
<comment type="caution">
    <text evidence="15">The sequence shown here is derived from an EMBL/GenBank/DDBJ whole genome shotgun (WGS) entry which is preliminary data.</text>
</comment>
<evidence type="ECO:0000256" key="10">
    <source>
        <dbReference type="RuleBase" id="RU003357"/>
    </source>
</evidence>
<evidence type="ECO:0000256" key="4">
    <source>
        <dbReference type="ARBA" id="ARBA00022452"/>
    </source>
</evidence>
<keyword evidence="7 9" id="KW-0472">Membrane</keyword>
<dbReference type="GO" id="GO:0044718">
    <property type="term" value="P:siderophore transmembrane transport"/>
    <property type="evidence" value="ECO:0007669"/>
    <property type="project" value="TreeGrafter"/>
</dbReference>
<comment type="subcellular location">
    <subcellularLocation>
        <location evidence="1 9">Cell outer membrane</location>
        <topology evidence="1 9">Multi-pass membrane protein</topology>
    </subcellularLocation>
</comment>
<dbReference type="InterPro" id="IPR000531">
    <property type="entry name" value="Beta-barrel_TonB"/>
</dbReference>
<dbReference type="GO" id="GO:0015344">
    <property type="term" value="F:siderophore uptake transmembrane transporter activity"/>
    <property type="evidence" value="ECO:0007669"/>
    <property type="project" value="TreeGrafter"/>
</dbReference>
<evidence type="ECO:0000256" key="7">
    <source>
        <dbReference type="ARBA" id="ARBA00023136"/>
    </source>
</evidence>
<gene>
    <name evidence="15" type="ORF">EG244_15535</name>
</gene>
<dbReference type="InterPro" id="IPR037066">
    <property type="entry name" value="Plug_dom_sf"/>
</dbReference>
<evidence type="ECO:0000256" key="9">
    <source>
        <dbReference type="PROSITE-ProRule" id="PRU01360"/>
    </source>
</evidence>
<feature type="chain" id="PRO_5018142278" evidence="12">
    <location>
        <begin position="30"/>
        <end position="671"/>
    </location>
</feature>
<evidence type="ECO:0000313" key="15">
    <source>
        <dbReference type="EMBL" id="RRH72039.1"/>
    </source>
</evidence>